<dbReference type="STRING" id="3469.A0A4Y7JTH0"/>
<dbReference type="Proteomes" id="UP000316621">
    <property type="component" value="Chromosome 6"/>
</dbReference>
<gene>
    <name evidence="4" type="ORF">C5167_008070</name>
</gene>
<dbReference type="GO" id="GO:0000055">
    <property type="term" value="P:ribosomal large subunit export from nucleus"/>
    <property type="evidence" value="ECO:0007669"/>
    <property type="project" value="TreeGrafter"/>
</dbReference>
<dbReference type="GO" id="GO:0005524">
    <property type="term" value="F:ATP binding"/>
    <property type="evidence" value="ECO:0007669"/>
    <property type="project" value="UniProtKB-KW"/>
</dbReference>
<reference evidence="4 5" key="1">
    <citation type="journal article" date="2018" name="Science">
        <title>The opium poppy genome and morphinan production.</title>
        <authorList>
            <person name="Guo L."/>
            <person name="Winzer T."/>
            <person name="Yang X."/>
            <person name="Li Y."/>
            <person name="Ning Z."/>
            <person name="He Z."/>
            <person name="Teodor R."/>
            <person name="Lu Y."/>
            <person name="Bowser T.A."/>
            <person name="Graham I.A."/>
            <person name="Ye K."/>
        </authorList>
    </citation>
    <scope>NUCLEOTIDE SEQUENCE [LARGE SCALE GENOMIC DNA]</scope>
    <source>
        <strain evidence="5">cv. HN1</strain>
        <tissue evidence="4">Leaves</tissue>
    </source>
</reference>
<evidence type="ECO:0000313" key="4">
    <source>
        <dbReference type="EMBL" id="RZC64384.1"/>
    </source>
</evidence>
<accession>A0A4Y7JTH0</accession>
<keyword evidence="5" id="KW-1185">Reference proteome</keyword>
<dbReference type="PANTHER" id="PTHR48103">
    <property type="entry name" value="MIDASIN-RELATED"/>
    <property type="match status" value="1"/>
</dbReference>
<evidence type="ECO:0000256" key="3">
    <source>
        <dbReference type="SAM" id="MobiDB-lite"/>
    </source>
</evidence>
<dbReference type="EMBL" id="CM010720">
    <property type="protein sequence ID" value="RZC64384.1"/>
    <property type="molecule type" value="Genomic_DNA"/>
</dbReference>
<proteinExistence type="predicted"/>
<dbReference type="GO" id="GO:0000027">
    <property type="term" value="P:ribosomal large subunit assembly"/>
    <property type="evidence" value="ECO:0007669"/>
    <property type="project" value="TreeGrafter"/>
</dbReference>
<feature type="region of interest" description="Disordered" evidence="3">
    <location>
        <begin position="1"/>
        <end position="24"/>
    </location>
</feature>
<organism evidence="4 5">
    <name type="scientific">Papaver somniferum</name>
    <name type="common">Opium poppy</name>
    <dbReference type="NCBI Taxonomy" id="3469"/>
    <lineage>
        <taxon>Eukaryota</taxon>
        <taxon>Viridiplantae</taxon>
        <taxon>Streptophyta</taxon>
        <taxon>Embryophyta</taxon>
        <taxon>Tracheophyta</taxon>
        <taxon>Spermatophyta</taxon>
        <taxon>Magnoliopsida</taxon>
        <taxon>Ranunculales</taxon>
        <taxon>Papaveraceae</taxon>
        <taxon>Papaveroideae</taxon>
        <taxon>Papaver</taxon>
    </lineage>
</organism>
<dbReference type="AlphaFoldDB" id="A0A4Y7JTH0"/>
<feature type="compositionally biased region" description="Basic and acidic residues" evidence="3">
    <location>
        <begin position="11"/>
        <end position="21"/>
    </location>
</feature>
<protein>
    <submittedName>
        <fullName evidence="4">Uncharacterized protein</fullName>
    </submittedName>
</protein>
<evidence type="ECO:0000256" key="2">
    <source>
        <dbReference type="ARBA" id="ARBA00022840"/>
    </source>
</evidence>
<dbReference type="GO" id="GO:0005634">
    <property type="term" value="C:nucleus"/>
    <property type="evidence" value="ECO:0007669"/>
    <property type="project" value="TreeGrafter"/>
</dbReference>
<dbReference type="GO" id="GO:0030687">
    <property type="term" value="C:preribosome, large subunit precursor"/>
    <property type="evidence" value="ECO:0007669"/>
    <property type="project" value="TreeGrafter"/>
</dbReference>
<dbReference type="PANTHER" id="PTHR48103:SF2">
    <property type="entry name" value="MIDASIN"/>
    <property type="match status" value="1"/>
</dbReference>
<dbReference type="Gramene" id="RZC64384">
    <property type="protein sequence ID" value="RZC64384"/>
    <property type="gene ID" value="C5167_008070"/>
</dbReference>
<evidence type="ECO:0000313" key="5">
    <source>
        <dbReference type="Proteomes" id="UP000316621"/>
    </source>
</evidence>
<keyword evidence="2" id="KW-0067">ATP-binding</keyword>
<name>A0A4Y7JTH0_PAPSO</name>
<evidence type="ECO:0000256" key="1">
    <source>
        <dbReference type="ARBA" id="ARBA00022741"/>
    </source>
</evidence>
<keyword evidence="1" id="KW-0547">Nucleotide-binding</keyword>
<sequence>MSIRVPGRNGPVEKESLEGRDPATGNPYLLLADEEIKNATMADYRKTDIYLRRQAANKIWMQHLAENSDTDVSPAKDDNWIDGYFINLTSRVVNQRKQIISSRSEIKEPSIDLDSPLKMFLQEAVCDADNWTDVNCMYDDKRSFPAFLMEIAPSGLDKYASNEDNDISIGYQSNTWSFSEASPDDVDEYLKLMNLPQRIRKESDRSLKLMLMKPSQTHAMVTTDDNYCALEKLKLLHYGEFLLHDVCIADEFFRGSLWLKTLLQRVYSESDDDFRQEQARLLDSFLDHLIRIQEEQRFVASSFSVHLEHLRKSDVDRYTCPLIFPKHPKDTYIWRQKHIFDSLCTMSRESYLYDKSFRRYVDPNKLVMYTKEILDAFGERAKYLQEQGFERKSVVETLLGCFVGVVNMNYKGGNPFDKGGNPFECAFSEASKKTLELINKAVEKLNSVKCSDLTSGGSPLGCIDLWRILFESSLINLRLDLICKNLGEIVELGATDDQMDEIEPSIDELLEVGESVLGEFIAMHRTVAQVTFVLGDAFTTGGTGPQNFNPDDFP</sequence>